<dbReference type="InterPro" id="IPR005997">
    <property type="entry name" value="Ribosomal_uL30_arc"/>
</dbReference>
<dbReference type="Proteomes" id="UP000053331">
    <property type="component" value="Unassembled WGS sequence"/>
</dbReference>
<feature type="region of interest" description="Disordered" evidence="5">
    <location>
        <begin position="106"/>
        <end position="125"/>
    </location>
</feature>
<proteinExistence type="inferred from homology"/>
<dbReference type="CDD" id="cd01657">
    <property type="entry name" value="Ribosomal_L7_archeal_euk"/>
    <property type="match status" value="1"/>
</dbReference>
<comment type="subunit">
    <text evidence="4">Part of the 50S ribosomal subunit.</text>
</comment>
<reference evidence="7 8" key="1">
    <citation type="journal article" date="2015" name="Genome Announc.">
        <title>Draft genome sequence of a Halorubrum H3 strain isolated from the burlinskoye salt lake (Altai Krai, Russia).</title>
        <authorList>
            <person name="Rozanov A.S."/>
            <person name="Bryanskaya A.V."/>
            <person name="Malup T.K."/>
            <person name="Kotenko A.V."/>
            <person name="Peltek S.E."/>
        </authorList>
    </citation>
    <scope>NUCLEOTIDE SEQUENCE [LARGE SCALE GENOMIC DNA]</scope>
    <source>
        <strain evidence="7 8">H3</strain>
    </source>
</reference>
<keyword evidence="2 4" id="KW-0689">Ribosomal protein</keyword>
<evidence type="ECO:0000256" key="2">
    <source>
        <dbReference type="ARBA" id="ARBA00022980"/>
    </source>
</evidence>
<dbReference type="OrthoDB" id="6379at2157"/>
<dbReference type="EMBL" id="JNFH02000042">
    <property type="protein sequence ID" value="KDS91863.1"/>
    <property type="molecule type" value="Genomic_DNA"/>
</dbReference>
<keyword evidence="8" id="KW-1185">Reference proteome</keyword>
<dbReference type="GO" id="GO:0003735">
    <property type="term" value="F:structural constituent of ribosome"/>
    <property type="evidence" value="ECO:0007669"/>
    <property type="project" value="UniProtKB-UniRule"/>
</dbReference>
<accession>A0A081EWS5</accession>
<dbReference type="PANTHER" id="PTHR11524:SF16">
    <property type="entry name" value="LARGE RIBOSOMAL SUBUNIT PROTEIN UL30"/>
    <property type="match status" value="1"/>
</dbReference>
<dbReference type="GO" id="GO:0003723">
    <property type="term" value="F:RNA binding"/>
    <property type="evidence" value="ECO:0007669"/>
    <property type="project" value="TreeGrafter"/>
</dbReference>
<evidence type="ECO:0000313" key="8">
    <source>
        <dbReference type="Proteomes" id="UP000053331"/>
    </source>
</evidence>
<name>A0A081EWS5_9EURY</name>
<dbReference type="HAMAP" id="MF_01371_A">
    <property type="entry name" value="Ribosomal_uL30_A"/>
    <property type="match status" value="1"/>
</dbReference>
<comment type="caution">
    <text evidence="7">The sequence shown here is derived from an EMBL/GenBank/DDBJ whole genome shotgun (WGS) entry which is preliminary data.</text>
</comment>
<keyword evidence="3 4" id="KW-0687">Ribonucleoprotein</keyword>
<dbReference type="GO" id="GO:0022625">
    <property type="term" value="C:cytosolic large ribosomal subunit"/>
    <property type="evidence" value="ECO:0007669"/>
    <property type="project" value="UniProtKB-UniRule"/>
</dbReference>
<evidence type="ECO:0000256" key="3">
    <source>
        <dbReference type="ARBA" id="ARBA00023274"/>
    </source>
</evidence>
<dbReference type="Pfam" id="PF00327">
    <property type="entry name" value="Ribosomal_L30"/>
    <property type="match status" value="1"/>
</dbReference>
<evidence type="ECO:0000313" key="7">
    <source>
        <dbReference type="EMBL" id="KDS91863.1"/>
    </source>
</evidence>
<dbReference type="InterPro" id="IPR039699">
    <property type="entry name" value="Ribosomal_uL30"/>
</dbReference>
<dbReference type="SUPFAM" id="SSF55129">
    <property type="entry name" value="Ribosomal protein L30p/L7e"/>
    <property type="match status" value="1"/>
</dbReference>
<dbReference type="NCBIfam" id="NF004711">
    <property type="entry name" value="PRK06049.1"/>
    <property type="match status" value="1"/>
</dbReference>
<dbReference type="Gene3D" id="3.30.1390.20">
    <property type="entry name" value="Ribosomal protein L30, ferredoxin-like fold domain"/>
    <property type="match status" value="1"/>
</dbReference>
<organism evidence="7 8">
    <name type="scientific">Halorubrum saccharovorum</name>
    <dbReference type="NCBI Taxonomy" id="2248"/>
    <lineage>
        <taxon>Archaea</taxon>
        <taxon>Methanobacteriati</taxon>
        <taxon>Methanobacteriota</taxon>
        <taxon>Stenosarchaea group</taxon>
        <taxon>Halobacteria</taxon>
        <taxon>Halobacteriales</taxon>
        <taxon>Haloferacaceae</taxon>
        <taxon>Halorubrum</taxon>
    </lineage>
</organism>
<protein>
    <recommendedName>
        <fullName evidence="4">Large ribosomal subunit protein uL30</fullName>
    </recommendedName>
</protein>
<gene>
    <name evidence="4" type="primary">rpl30</name>
    <name evidence="7" type="ORF">FK85_17065</name>
</gene>
<dbReference type="RefSeq" id="WP_050025374.1">
    <property type="nucleotide sequence ID" value="NZ_JNFH02000042.1"/>
</dbReference>
<evidence type="ECO:0000256" key="4">
    <source>
        <dbReference type="HAMAP-Rule" id="MF_01371"/>
    </source>
</evidence>
<dbReference type="InterPro" id="IPR016082">
    <property type="entry name" value="Ribosomal_uL30_ferredoxin-like"/>
</dbReference>
<comment type="similarity">
    <text evidence="1 4">Belongs to the universal ribosomal protein uL30 family.</text>
</comment>
<dbReference type="InterPro" id="IPR035808">
    <property type="entry name" value="Ribosomal_uL30_euk_arc"/>
</dbReference>
<dbReference type="PANTHER" id="PTHR11524">
    <property type="entry name" value="60S RIBOSOMAL PROTEIN L7"/>
    <property type="match status" value="1"/>
</dbReference>
<evidence type="ECO:0000256" key="1">
    <source>
        <dbReference type="ARBA" id="ARBA00007594"/>
    </source>
</evidence>
<evidence type="ECO:0000256" key="5">
    <source>
        <dbReference type="SAM" id="MobiDB-lite"/>
    </source>
</evidence>
<dbReference type="NCBIfam" id="TIGR01309">
    <property type="entry name" value="uL30_arch"/>
    <property type="match status" value="1"/>
</dbReference>
<dbReference type="GO" id="GO:0006412">
    <property type="term" value="P:translation"/>
    <property type="evidence" value="ECO:0007669"/>
    <property type="project" value="UniProtKB-UniRule"/>
</dbReference>
<feature type="domain" description="Large ribosomal subunit protein uL30-like ferredoxin-like fold" evidence="6">
    <location>
        <begin position="3"/>
        <end position="51"/>
    </location>
</feature>
<sequence>MQAIVQLRGDVNLEYGVEDTLDMLNIGRVNHATFVPETDSYRGMITKVNDVIAFGEPSVDAVARTVARRGDPLEGSADIDDEWIDDNTDYADLEALAEALVDEETTLREQGLSPTLRLHAPRGGHEGIKHPVIEGGELGKHSTEEIDSLLEAMR</sequence>
<dbReference type="Gene3D" id="1.10.15.30">
    <property type="match status" value="1"/>
</dbReference>
<evidence type="ECO:0000259" key="6">
    <source>
        <dbReference type="Pfam" id="PF00327"/>
    </source>
</evidence>
<dbReference type="GO" id="GO:0000463">
    <property type="term" value="P:maturation of LSU-rRNA from tricistronic rRNA transcript (SSU-rRNA, 5.8S rRNA, LSU-rRNA)"/>
    <property type="evidence" value="ECO:0007669"/>
    <property type="project" value="TreeGrafter"/>
</dbReference>
<dbReference type="AlphaFoldDB" id="A0A081EWS5"/>
<dbReference type="InterPro" id="IPR036919">
    <property type="entry name" value="Ribo_uL30_ferredoxin-like_sf"/>
</dbReference>